<dbReference type="SUPFAM" id="SSF55729">
    <property type="entry name" value="Acyl-CoA N-acyltransferases (Nat)"/>
    <property type="match status" value="1"/>
</dbReference>
<evidence type="ECO:0000313" key="2">
    <source>
        <dbReference type="EMBL" id="TWO31906.1"/>
    </source>
</evidence>
<dbReference type="OrthoDB" id="9800604at2"/>
<dbReference type="Gene3D" id="3.40.630.30">
    <property type="match status" value="1"/>
</dbReference>
<keyword evidence="3" id="KW-1185">Reference proteome</keyword>
<keyword evidence="2" id="KW-0808">Transferase</keyword>
<accession>A0A562YBT5</accession>
<comment type="caution">
    <text evidence="2">The sequence shown here is derived from an EMBL/GenBank/DDBJ whole genome shotgun (WGS) entry which is preliminary data.</text>
</comment>
<name>A0A562YBT5_9FLAO</name>
<feature type="domain" description="N-acetyltransferase" evidence="1">
    <location>
        <begin position="1"/>
        <end position="163"/>
    </location>
</feature>
<evidence type="ECO:0000313" key="3">
    <source>
        <dbReference type="Proteomes" id="UP000295814"/>
    </source>
</evidence>
<evidence type="ECO:0000259" key="1">
    <source>
        <dbReference type="PROSITE" id="PS51186"/>
    </source>
</evidence>
<organism evidence="2 3">
    <name type="scientific">Seonamhaeicola sediminis</name>
    <dbReference type="NCBI Taxonomy" id="2528206"/>
    <lineage>
        <taxon>Bacteria</taxon>
        <taxon>Pseudomonadati</taxon>
        <taxon>Bacteroidota</taxon>
        <taxon>Flavobacteriia</taxon>
        <taxon>Flavobacteriales</taxon>
        <taxon>Flavobacteriaceae</taxon>
    </lineage>
</organism>
<sequence length="163" mass="18680">MLTISIAKSTQDFQNIATLADIIWREHYIPMIGLPQVNYMLGKFQSVNAIAHQVANGFEYYLLQYENVSVGYISIKKETGVLFLSKFYVLSEYRGKNIGREALIFIEEKAKIYNLEKIRLTVNVNNLKSIKVYETFGFNNVGSVVIDIGKGFVMDDFEMVKKL</sequence>
<reference evidence="2 3" key="1">
    <citation type="submission" date="2019-07" db="EMBL/GenBank/DDBJ databases">
        <title>Seonamhaeicola sp. W255 draft genome.</title>
        <authorList>
            <person name="Zhang X.-Y."/>
            <person name="Zhang R."/>
            <person name="Zhong Y.-L."/>
            <person name="Du Z.-J."/>
        </authorList>
    </citation>
    <scope>NUCLEOTIDE SEQUENCE [LARGE SCALE GENOMIC DNA]</scope>
    <source>
        <strain evidence="2 3">W255</strain>
    </source>
</reference>
<dbReference type="InterPro" id="IPR000182">
    <property type="entry name" value="GNAT_dom"/>
</dbReference>
<proteinExistence type="predicted"/>
<dbReference type="EMBL" id="SMZJ02000006">
    <property type="protein sequence ID" value="TWO31906.1"/>
    <property type="molecule type" value="Genomic_DNA"/>
</dbReference>
<gene>
    <name evidence="2" type="ORF">E1J38_011005</name>
</gene>
<protein>
    <submittedName>
        <fullName evidence="2">GNAT family N-acetyltransferase</fullName>
    </submittedName>
</protein>
<dbReference type="AlphaFoldDB" id="A0A562YBT5"/>
<dbReference type="PROSITE" id="PS51186">
    <property type="entry name" value="GNAT"/>
    <property type="match status" value="1"/>
</dbReference>
<dbReference type="Proteomes" id="UP000295814">
    <property type="component" value="Unassembled WGS sequence"/>
</dbReference>
<dbReference type="InterPro" id="IPR016181">
    <property type="entry name" value="Acyl_CoA_acyltransferase"/>
</dbReference>
<dbReference type="Pfam" id="PF00583">
    <property type="entry name" value="Acetyltransf_1"/>
    <property type="match status" value="1"/>
</dbReference>
<dbReference type="CDD" id="cd04301">
    <property type="entry name" value="NAT_SF"/>
    <property type="match status" value="1"/>
</dbReference>
<dbReference type="GO" id="GO:0016747">
    <property type="term" value="F:acyltransferase activity, transferring groups other than amino-acyl groups"/>
    <property type="evidence" value="ECO:0007669"/>
    <property type="project" value="InterPro"/>
</dbReference>
<dbReference type="RefSeq" id="WP_133356963.1">
    <property type="nucleotide sequence ID" value="NZ_SMZJ02000006.1"/>
</dbReference>